<feature type="domain" description="Myb-like" evidence="7">
    <location>
        <begin position="9"/>
        <end position="61"/>
    </location>
</feature>
<dbReference type="KEGG" id="taes:123191045"/>
<dbReference type="GO" id="GO:0005634">
    <property type="term" value="C:nucleus"/>
    <property type="evidence" value="ECO:0000318"/>
    <property type="project" value="GO_Central"/>
</dbReference>
<dbReference type="InterPro" id="IPR001005">
    <property type="entry name" value="SANT/Myb"/>
</dbReference>
<dbReference type="SMR" id="A0A3B5XT71"/>
<dbReference type="OMA" id="GNGICHM"/>
<organism evidence="9">
    <name type="scientific">Triticum aestivum</name>
    <name type="common">Wheat</name>
    <dbReference type="NCBI Taxonomy" id="4565"/>
    <lineage>
        <taxon>Eukaryota</taxon>
        <taxon>Viridiplantae</taxon>
        <taxon>Streptophyta</taxon>
        <taxon>Embryophyta</taxon>
        <taxon>Tracheophyta</taxon>
        <taxon>Spermatophyta</taxon>
        <taxon>Magnoliopsida</taxon>
        <taxon>Liliopsida</taxon>
        <taxon>Poales</taxon>
        <taxon>Poaceae</taxon>
        <taxon>BOP clade</taxon>
        <taxon>Pooideae</taxon>
        <taxon>Triticodae</taxon>
        <taxon>Triticeae</taxon>
        <taxon>Triticinae</taxon>
        <taxon>Triticum</taxon>
    </lineage>
</organism>
<dbReference type="InterPro" id="IPR009057">
    <property type="entry name" value="Homeodomain-like_sf"/>
</dbReference>
<keyword evidence="5" id="KW-0539">Nucleus</keyword>
<keyword evidence="3" id="KW-0238">DNA-binding</keyword>
<evidence type="ECO:0000256" key="6">
    <source>
        <dbReference type="SAM" id="MobiDB-lite"/>
    </source>
</evidence>
<feature type="region of interest" description="Disordered" evidence="6">
    <location>
        <begin position="136"/>
        <end position="196"/>
    </location>
</feature>
<dbReference type="GO" id="GO:0000987">
    <property type="term" value="F:cis-regulatory region sequence-specific DNA binding"/>
    <property type="evidence" value="ECO:0000318"/>
    <property type="project" value="GO_Central"/>
</dbReference>
<dbReference type="PANTHER" id="PTHR47999">
    <property type="entry name" value="TRANSCRIPTION FACTOR MYB8-RELATED-RELATED"/>
    <property type="match status" value="1"/>
</dbReference>
<gene>
    <name evidence="9" type="primary">LOC123191045</name>
</gene>
<name>A0A3B5XT71_WHEAT</name>
<evidence type="ECO:0000256" key="3">
    <source>
        <dbReference type="ARBA" id="ARBA00023125"/>
    </source>
</evidence>
<dbReference type="RefSeq" id="XP_044460042.1">
    <property type="nucleotide sequence ID" value="XM_044604107.1"/>
</dbReference>
<feature type="domain" description="HTH myb-type" evidence="8">
    <location>
        <begin position="9"/>
        <end position="61"/>
    </location>
</feature>
<evidence type="ECO:0000313" key="9">
    <source>
        <dbReference type="EnsemblPlants" id="TraesCS1A02G021500.1"/>
    </source>
</evidence>
<reference evidence="9" key="1">
    <citation type="submission" date="2018-08" db="EMBL/GenBank/DDBJ databases">
        <authorList>
            <person name="Rossello M."/>
        </authorList>
    </citation>
    <scope>NUCLEOTIDE SEQUENCE [LARGE SCALE GENOMIC DNA]</scope>
    <source>
        <strain evidence="9">cv. Chinese Spring</strain>
    </source>
</reference>
<dbReference type="PANTHER" id="PTHR47999:SF6">
    <property type="entry name" value="MYB-RELATED PROTEIN P"/>
    <property type="match status" value="1"/>
</dbReference>
<dbReference type="SUPFAM" id="SSF46689">
    <property type="entry name" value="Homeodomain-like"/>
    <property type="match status" value="1"/>
</dbReference>
<dbReference type="Gramene" id="TraesPARA_EIv1.0_0097770.1">
    <property type="protein sequence ID" value="TraesPARA_EIv1.0_0097770.1.CDS"/>
    <property type="gene ID" value="TraesPARA_EIv1.0_0097770"/>
</dbReference>
<dbReference type="GeneID" id="123191045"/>
<dbReference type="FunFam" id="1.10.10.60:FF:000121">
    <property type="entry name" value="Myb transcription factor"/>
    <property type="match status" value="1"/>
</dbReference>
<evidence type="ECO:0000259" key="7">
    <source>
        <dbReference type="PROSITE" id="PS50090"/>
    </source>
</evidence>
<dbReference type="PROSITE" id="PS50090">
    <property type="entry name" value="MYB_LIKE"/>
    <property type="match status" value="2"/>
</dbReference>
<protein>
    <submittedName>
        <fullName evidence="9">Uncharacterized protein</fullName>
    </submittedName>
</protein>
<accession>A0A3B5XT71</accession>
<dbReference type="Gene3D" id="1.10.10.60">
    <property type="entry name" value="Homeodomain-like"/>
    <property type="match status" value="2"/>
</dbReference>
<feature type="domain" description="Myb-like" evidence="7">
    <location>
        <begin position="62"/>
        <end position="112"/>
    </location>
</feature>
<dbReference type="Gramene" id="TraesCS1A03G0048100.1">
    <property type="protein sequence ID" value="TraesCS1A03G0048100.1.CDS"/>
    <property type="gene ID" value="TraesCS1A03G0048100"/>
</dbReference>
<evidence type="ECO:0000256" key="5">
    <source>
        <dbReference type="ARBA" id="ARBA00023242"/>
    </source>
</evidence>
<sequence length="337" mass="37461">MGRAPCCQKLGLKQGKWTKEEDGILANYIAQHGEGSWRSLPKNAGLLRCGKSCRLRWLNYLRGGLKRGNFSKEEDDLIVKLHATNGNRWSLIASHLPGRTDNEIKNYWNLHLGRQFHSFKQTYTANNSTTITIDINKLSATNRKRRGGQAPGQLPRSSTKKQPTPKPAKPQDGSSPIGATSLASCLPQGNQDQNQPINITVSHTFGEPYSGNGICHMVRDNIDQNGGVLEPNSAIDWIELLEPNNSMNHIGLLEDESEMEALLSSMDLTTSGHSVIEHGGQSWLEDLLDMGWEGFASHLWGQSAQNDLLQTTMPHAMTGSEVREFEQFVSWLLSDEF</sequence>
<evidence type="ECO:0000313" key="10">
    <source>
        <dbReference type="Proteomes" id="UP000019116"/>
    </source>
</evidence>
<dbReference type="CDD" id="cd00167">
    <property type="entry name" value="SANT"/>
    <property type="match status" value="2"/>
</dbReference>
<dbReference type="InterPro" id="IPR015495">
    <property type="entry name" value="Myb_TF_plants"/>
</dbReference>
<keyword evidence="10" id="KW-1185">Reference proteome</keyword>
<dbReference type="STRING" id="4565.A0A3B5XT71"/>
<proteinExistence type="predicted"/>
<dbReference type="EnsemblPlants" id="TraesCS1A02G021500.1">
    <property type="protein sequence ID" value="TraesCS1A02G021500.1"/>
    <property type="gene ID" value="TraesCS1A02G021500"/>
</dbReference>
<dbReference type="InterPro" id="IPR010588">
    <property type="entry name" value="Myb-rel_proteinP/Y1_C"/>
</dbReference>
<evidence type="ECO:0000256" key="1">
    <source>
        <dbReference type="ARBA" id="ARBA00004123"/>
    </source>
</evidence>
<dbReference type="SMART" id="SM00717">
    <property type="entry name" value="SANT"/>
    <property type="match status" value="2"/>
</dbReference>
<evidence type="ECO:0000256" key="2">
    <source>
        <dbReference type="ARBA" id="ARBA00023015"/>
    </source>
</evidence>
<dbReference type="GO" id="GO:0006355">
    <property type="term" value="P:regulation of DNA-templated transcription"/>
    <property type="evidence" value="ECO:0000318"/>
    <property type="project" value="GO_Central"/>
</dbReference>
<dbReference type="Pfam" id="PF00249">
    <property type="entry name" value="Myb_DNA-binding"/>
    <property type="match status" value="2"/>
</dbReference>
<dbReference type="PROSITE" id="PS51294">
    <property type="entry name" value="HTH_MYB"/>
    <property type="match status" value="2"/>
</dbReference>
<evidence type="ECO:0000256" key="4">
    <source>
        <dbReference type="ARBA" id="ARBA00023163"/>
    </source>
</evidence>
<feature type="compositionally biased region" description="Polar residues" evidence="6">
    <location>
        <begin position="172"/>
        <end position="196"/>
    </location>
</feature>
<dbReference type="Proteomes" id="UP000019116">
    <property type="component" value="Chromosome 1A"/>
</dbReference>
<dbReference type="Pfam" id="PF06640">
    <property type="entry name" value="P_C"/>
    <property type="match status" value="1"/>
</dbReference>
<dbReference type="AlphaFoldDB" id="A0A3B5XT71"/>
<reference evidence="9" key="2">
    <citation type="submission" date="2018-10" db="UniProtKB">
        <authorList>
            <consortium name="EnsemblPlants"/>
        </authorList>
    </citation>
    <scope>IDENTIFICATION</scope>
</reference>
<evidence type="ECO:0000259" key="8">
    <source>
        <dbReference type="PROSITE" id="PS51294"/>
    </source>
</evidence>
<feature type="domain" description="HTH myb-type" evidence="8">
    <location>
        <begin position="62"/>
        <end position="116"/>
    </location>
</feature>
<dbReference type="OrthoDB" id="550259at2759"/>
<keyword evidence="2" id="KW-0805">Transcription regulation</keyword>
<comment type="subcellular location">
    <subcellularLocation>
        <location evidence="1">Nucleus</location>
    </subcellularLocation>
</comment>
<dbReference type="InterPro" id="IPR017930">
    <property type="entry name" value="Myb_dom"/>
</dbReference>
<dbReference type="Gramene" id="TraesCS1A02G021500.1">
    <property type="protein sequence ID" value="TraesCS1A02G021500.1"/>
    <property type="gene ID" value="TraesCS1A02G021500"/>
</dbReference>
<keyword evidence="4" id="KW-0804">Transcription</keyword>